<evidence type="ECO:0000256" key="5">
    <source>
        <dbReference type="ARBA" id="ARBA00023136"/>
    </source>
</evidence>
<keyword evidence="6" id="KW-0175">Coiled coil</keyword>
<dbReference type="Pfam" id="PF04799">
    <property type="entry name" value="Fzo_mitofusin"/>
    <property type="match status" value="1"/>
</dbReference>
<reference evidence="8" key="1">
    <citation type="submission" date="2021-02" db="EMBL/GenBank/DDBJ databases">
        <authorList>
            <person name="Nowell W R."/>
        </authorList>
    </citation>
    <scope>NUCLEOTIDE SEQUENCE</scope>
    <source>
        <strain evidence="8">Ploen Becks lab</strain>
    </source>
</reference>
<dbReference type="Gene3D" id="1.20.5.110">
    <property type="match status" value="1"/>
</dbReference>
<dbReference type="GO" id="GO:0005741">
    <property type="term" value="C:mitochondrial outer membrane"/>
    <property type="evidence" value="ECO:0007669"/>
    <property type="project" value="InterPro"/>
</dbReference>
<evidence type="ECO:0000259" key="7">
    <source>
        <dbReference type="Pfam" id="PF04799"/>
    </source>
</evidence>
<dbReference type="GO" id="GO:0008053">
    <property type="term" value="P:mitochondrial fusion"/>
    <property type="evidence" value="ECO:0007669"/>
    <property type="project" value="InterPro"/>
</dbReference>
<evidence type="ECO:0000256" key="1">
    <source>
        <dbReference type="ARBA" id="ARBA00004370"/>
    </source>
</evidence>
<dbReference type="OrthoDB" id="6256226at2759"/>
<evidence type="ECO:0000256" key="3">
    <source>
        <dbReference type="ARBA" id="ARBA00022801"/>
    </source>
</evidence>
<evidence type="ECO:0000256" key="6">
    <source>
        <dbReference type="SAM" id="Coils"/>
    </source>
</evidence>
<evidence type="ECO:0000256" key="4">
    <source>
        <dbReference type="ARBA" id="ARBA00023134"/>
    </source>
</evidence>
<dbReference type="GO" id="GO:0003924">
    <property type="term" value="F:GTPase activity"/>
    <property type="evidence" value="ECO:0007669"/>
    <property type="project" value="InterPro"/>
</dbReference>
<dbReference type="PANTHER" id="PTHR10465:SF3">
    <property type="entry name" value="TRANSMEMBRANE GTPASE MARF-RELATED"/>
    <property type="match status" value="1"/>
</dbReference>
<gene>
    <name evidence="8" type="ORF">OXX778_LOCUS21227</name>
</gene>
<evidence type="ECO:0000313" key="9">
    <source>
        <dbReference type="Proteomes" id="UP000663879"/>
    </source>
</evidence>
<keyword evidence="4" id="KW-0342">GTP-binding</keyword>
<dbReference type="InterPro" id="IPR006884">
    <property type="entry name" value="Fzo/mitofusin_HR2"/>
</dbReference>
<keyword evidence="2" id="KW-0547">Nucleotide-binding</keyword>
<dbReference type="GO" id="GO:0051646">
    <property type="term" value="P:mitochondrion localization"/>
    <property type="evidence" value="ECO:0007669"/>
    <property type="project" value="TreeGrafter"/>
</dbReference>
<dbReference type="EMBL" id="CAJNOC010007642">
    <property type="protein sequence ID" value="CAF1102577.1"/>
    <property type="molecule type" value="Genomic_DNA"/>
</dbReference>
<accession>A0A814P444</accession>
<comment type="caution">
    <text evidence="8">The sequence shown here is derived from an EMBL/GenBank/DDBJ whole genome shotgun (WGS) entry which is preliminary data.</text>
</comment>
<dbReference type="InterPro" id="IPR027094">
    <property type="entry name" value="Mitofusin_fam"/>
</dbReference>
<keyword evidence="3" id="KW-0378">Hydrolase</keyword>
<organism evidence="8 9">
    <name type="scientific">Brachionus calyciflorus</name>
    <dbReference type="NCBI Taxonomy" id="104777"/>
    <lineage>
        <taxon>Eukaryota</taxon>
        <taxon>Metazoa</taxon>
        <taxon>Spiralia</taxon>
        <taxon>Gnathifera</taxon>
        <taxon>Rotifera</taxon>
        <taxon>Eurotatoria</taxon>
        <taxon>Monogononta</taxon>
        <taxon>Pseudotrocha</taxon>
        <taxon>Ploima</taxon>
        <taxon>Brachionidae</taxon>
        <taxon>Brachionus</taxon>
    </lineage>
</organism>
<dbReference type="SUPFAM" id="SSF111479">
    <property type="entry name" value="Fzo-like conserved region"/>
    <property type="match status" value="1"/>
</dbReference>
<dbReference type="PANTHER" id="PTHR10465">
    <property type="entry name" value="TRANSMEMBRANE GTPASE FZO1"/>
    <property type="match status" value="1"/>
</dbReference>
<protein>
    <recommendedName>
        <fullName evidence="7">Fzo/mitofusin HR2 domain-containing protein</fullName>
    </recommendedName>
</protein>
<dbReference type="GO" id="GO:0005525">
    <property type="term" value="F:GTP binding"/>
    <property type="evidence" value="ECO:0007669"/>
    <property type="project" value="UniProtKB-KW"/>
</dbReference>
<keyword evidence="9" id="KW-1185">Reference proteome</keyword>
<sequence>MSAVKTKFDQPAQRGKIMAATLKKTLDESHQKTMDKKQNYEHNLQELIRKIEEIEKKLQDFTQEMKDKIRNVMDDVEKNVALTLNDEIKKINILIDEYERPFHPEENQLNWYKKELHDYLEQRLGSNLAKRLNTPLLQNLQITQKDIRTRVLDLVVSEENRKLVSNTLPREDFFINYRLNCPNLCSDFREDISFHFTLGFTALMRRFTGNKTFNSGTSRYFMNYQDMSKKDLQSSRFNNQVQSNLNSFQSTGQATNLLVMLQGVNLLASKSNIILFAVGGVVWRGLGWKILAVSGSLYGLCYLYERLMWTKKSQEKIFKKQYADYASSKLKLIVDLTSQNAASQVQQELAMYFAQMCRYIDITKDEYFEEMKKYEENIQVLNHLLSQSKILKNKGKYIHDDFDKFIQEYLEMK</sequence>
<proteinExistence type="predicted"/>
<feature type="domain" description="Fzo/mitofusin HR2" evidence="7">
    <location>
        <begin position="258"/>
        <end position="410"/>
    </location>
</feature>
<dbReference type="AlphaFoldDB" id="A0A814P444"/>
<comment type="subcellular location">
    <subcellularLocation>
        <location evidence="1">Membrane</location>
    </subcellularLocation>
</comment>
<feature type="coiled-coil region" evidence="6">
    <location>
        <begin position="30"/>
        <end position="71"/>
    </location>
</feature>
<dbReference type="Proteomes" id="UP000663879">
    <property type="component" value="Unassembled WGS sequence"/>
</dbReference>
<evidence type="ECO:0000256" key="2">
    <source>
        <dbReference type="ARBA" id="ARBA00022741"/>
    </source>
</evidence>
<evidence type="ECO:0000313" key="8">
    <source>
        <dbReference type="EMBL" id="CAF1102577.1"/>
    </source>
</evidence>
<keyword evidence="5" id="KW-0472">Membrane</keyword>
<name>A0A814P444_9BILA</name>